<dbReference type="AlphaFoldDB" id="A0A921H8D2"/>
<accession>A0A921H8D2</accession>
<organism evidence="2 3">
    <name type="scientific">Butyricimonas virosa</name>
    <dbReference type="NCBI Taxonomy" id="544645"/>
    <lineage>
        <taxon>Bacteria</taxon>
        <taxon>Pseudomonadati</taxon>
        <taxon>Bacteroidota</taxon>
        <taxon>Bacteroidia</taxon>
        <taxon>Bacteroidales</taxon>
        <taxon>Odoribacteraceae</taxon>
        <taxon>Butyricimonas</taxon>
    </lineage>
</organism>
<keyword evidence="1" id="KW-0472">Membrane</keyword>
<reference evidence="2" key="1">
    <citation type="journal article" date="2021" name="PeerJ">
        <title>Extensive microbial diversity within the chicken gut microbiome revealed by metagenomics and culture.</title>
        <authorList>
            <person name="Gilroy R."/>
            <person name="Ravi A."/>
            <person name="Getino M."/>
            <person name="Pursley I."/>
            <person name="Horton D.L."/>
            <person name="Alikhan N.F."/>
            <person name="Baker D."/>
            <person name="Gharbi K."/>
            <person name="Hall N."/>
            <person name="Watson M."/>
            <person name="Adriaenssens E.M."/>
            <person name="Foster-Nyarko E."/>
            <person name="Jarju S."/>
            <person name="Secka A."/>
            <person name="Antonio M."/>
            <person name="Oren A."/>
            <person name="Chaudhuri R.R."/>
            <person name="La Ragione R."/>
            <person name="Hildebrand F."/>
            <person name="Pallen M.J."/>
        </authorList>
    </citation>
    <scope>NUCLEOTIDE SEQUENCE</scope>
    <source>
        <strain evidence="2">6966</strain>
    </source>
</reference>
<evidence type="ECO:0000256" key="1">
    <source>
        <dbReference type="SAM" id="Phobius"/>
    </source>
</evidence>
<feature type="transmembrane region" description="Helical" evidence="1">
    <location>
        <begin position="186"/>
        <end position="207"/>
    </location>
</feature>
<sequence>MNSNYIFTEMSYEYKCSCRNVIFWIFVFLGIMGITIYVFTPLSGLGSAESIEQLFQRPAMDWFSRSLSSSIPFKCAYLFNILQLFFVVALVINDTRRSRLDSTEALNVHAQGNSEITTGNVTGKILAFTVANVSILAFCYLLNLLFYPEVLNAGYYLFYWLTLNFPTTVFCVSLSTCVMRLSKNQGVSMIFLAVILGVLTLPGSVWLNGVLDPLATNIPNMFSDFTGHVNHGSYLIQRVFILFFGIGLAILAVILYPRIHNNPRAPFRLLCVALLPLLVAGSVAVVYSRNIQTVFQKREVFRGAYAKHDREKPLKIVANHLQVKETKNGGISVESRMTVENRDSVVLPLVFYLNPGLVVSSITIDGETVSFRRDQQVILVDETVSPGKRRESVVEYEGKIDISFCFLDTPEEKYSSPEVNTIGIYRFGYSPAFCEKEYKLLTPECVWYPVSVPLYHSLGFREKMFTRYTLEVEHDPDLVAISQGKADRGIAGMTRFSFDHSMPGISLCIGNYKRREMLIRRDTVGIRFEGTTIKAVEDDHPVSVELFYLPEHEFMLDGYDVFSMWELLKVIAEVKNSVNFYSDYLNYGYKRLENKIAYDPTLQYPYSWLSLVEVPCNFHVFEGRSLQTGERVQGGMVFLPEKRYSVDESSYSDEDKEKEARVRLVHDLGLFLKGSCDLTPSCVGSTSFLHSNEFPLINDVLMSIFSSPYTIGMVGENDEYFIADYLKDHSLEDALRDPSLSPGLLDKIIRKKSDELLALIDIRIGMNEFMTAYHDFLKRHLFEEKKIEEFSRELFARFGVELDTIIESWFRTNRLPLFQVTGNVIILENGKMFDFKVFNRGEVPGIITLSRDDPGWIIPPGEGRSIRTCVENAGVSVNTVLALNVPSMIDLPYERGSAETDTTTWFLSIDTSSFPTNDREIIVDNEDPGFSIREIRKFDFASLFGKIEIRAKCYSSAPANHWGLIIRRGYQGFPVKGAYFKKAGKGNQKVCWETRLPEEGKYEVFCYLPYDNRSIDLSLGPYFSRKYHYTVFDGKEEHEVVLSLDKDDWRWMSLGVFDFHGVARVTLSDRDRERDSSNEEFGPQEIVADAMKWVKIQE</sequence>
<dbReference type="SUPFAM" id="SSF55486">
    <property type="entry name" value="Metalloproteases ('zincins'), catalytic domain"/>
    <property type="match status" value="1"/>
</dbReference>
<reference evidence="2" key="2">
    <citation type="submission" date="2021-09" db="EMBL/GenBank/DDBJ databases">
        <authorList>
            <person name="Gilroy R."/>
        </authorList>
    </citation>
    <scope>NUCLEOTIDE SEQUENCE</scope>
    <source>
        <strain evidence="2">6966</strain>
    </source>
</reference>
<feature type="transmembrane region" description="Helical" evidence="1">
    <location>
        <begin position="21"/>
        <end position="40"/>
    </location>
</feature>
<comment type="caution">
    <text evidence="2">The sequence shown here is derived from an EMBL/GenBank/DDBJ whole genome shotgun (WGS) entry which is preliminary data.</text>
</comment>
<keyword evidence="1" id="KW-0812">Transmembrane</keyword>
<feature type="transmembrane region" description="Helical" evidence="1">
    <location>
        <begin position="71"/>
        <end position="92"/>
    </location>
</feature>
<evidence type="ECO:0000313" key="2">
    <source>
        <dbReference type="EMBL" id="HJF72279.1"/>
    </source>
</evidence>
<dbReference type="Proteomes" id="UP000742098">
    <property type="component" value="Unassembled WGS sequence"/>
</dbReference>
<protein>
    <submittedName>
        <fullName evidence="2">Uncharacterized protein</fullName>
    </submittedName>
</protein>
<evidence type="ECO:0000313" key="3">
    <source>
        <dbReference type="Proteomes" id="UP000742098"/>
    </source>
</evidence>
<feature type="transmembrane region" description="Helical" evidence="1">
    <location>
        <begin position="235"/>
        <end position="255"/>
    </location>
</feature>
<proteinExistence type="predicted"/>
<feature type="transmembrane region" description="Helical" evidence="1">
    <location>
        <begin position="125"/>
        <end position="147"/>
    </location>
</feature>
<gene>
    <name evidence="2" type="ORF">K8V05_16140</name>
</gene>
<name>A0A921H8D2_9BACT</name>
<dbReference type="EMBL" id="DYVS01000304">
    <property type="protein sequence ID" value="HJF72279.1"/>
    <property type="molecule type" value="Genomic_DNA"/>
</dbReference>
<feature type="transmembrane region" description="Helical" evidence="1">
    <location>
        <begin position="267"/>
        <end position="287"/>
    </location>
</feature>
<feature type="transmembrane region" description="Helical" evidence="1">
    <location>
        <begin position="153"/>
        <end position="174"/>
    </location>
</feature>
<keyword evidence="1" id="KW-1133">Transmembrane helix</keyword>